<comment type="caution">
    <text evidence="2">The sequence shown here is derived from an EMBL/GenBank/DDBJ whole genome shotgun (WGS) entry which is preliminary data.</text>
</comment>
<proteinExistence type="predicted"/>
<dbReference type="SUPFAM" id="SSF54506">
    <property type="entry name" value="Diaminopimelate epimerase-like"/>
    <property type="match status" value="1"/>
</dbReference>
<dbReference type="GO" id="GO:0016853">
    <property type="term" value="F:isomerase activity"/>
    <property type="evidence" value="ECO:0007669"/>
    <property type="project" value="UniProtKB-KW"/>
</dbReference>
<organism evidence="2 3">
    <name type="scientific">Tepidiforma thermophila (strain KCTC 52669 / CGMCC 1.13589 / G233)</name>
    <dbReference type="NCBI Taxonomy" id="2761530"/>
    <lineage>
        <taxon>Bacteria</taxon>
        <taxon>Bacillati</taxon>
        <taxon>Chloroflexota</taxon>
        <taxon>Tepidiformia</taxon>
        <taxon>Tepidiformales</taxon>
        <taxon>Tepidiformaceae</taxon>
        <taxon>Tepidiforma</taxon>
    </lineage>
</organism>
<evidence type="ECO:0000313" key="2">
    <source>
        <dbReference type="EMBL" id="PFG74369.1"/>
    </source>
</evidence>
<evidence type="ECO:0000256" key="1">
    <source>
        <dbReference type="PIRSR" id="PIRSR016184-1"/>
    </source>
</evidence>
<dbReference type="GO" id="GO:0005737">
    <property type="term" value="C:cytoplasm"/>
    <property type="evidence" value="ECO:0007669"/>
    <property type="project" value="TreeGrafter"/>
</dbReference>
<dbReference type="Gene3D" id="3.10.310.10">
    <property type="entry name" value="Diaminopimelate Epimerase, Chain A, domain 1"/>
    <property type="match status" value="2"/>
</dbReference>
<dbReference type="RefSeq" id="WP_098503761.1">
    <property type="nucleotide sequence ID" value="NZ_PDJQ01000001.1"/>
</dbReference>
<feature type="active site" evidence="1">
    <location>
        <position position="47"/>
    </location>
</feature>
<dbReference type="Proteomes" id="UP000223071">
    <property type="component" value="Unassembled WGS sequence"/>
</dbReference>
<protein>
    <submittedName>
        <fullName evidence="2">Trans-2,3-dihydro-3-hydroxyanthranilate isomerase</fullName>
    </submittedName>
</protein>
<dbReference type="NCBIfam" id="TIGR00654">
    <property type="entry name" value="PhzF_family"/>
    <property type="match status" value="1"/>
</dbReference>
<dbReference type="Pfam" id="PF02567">
    <property type="entry name" value="PhzC-PhzF"/>
    <property type="match status" value="1"/>
</dbReference>
<reference evidence="2 3" key="1">
    <citation type="submission" date="2017-09" db="EMBL/GenBank/DDBJ databases">
        <title>Sequencing the genomes of two abundant thermophiles in Great Basin hot springs: Thermocrinis jamiesonii and novel Chloroflexi Thermoflexus hugenholtzii.</title>
        <authorList>
            <person name="Hedlund B."/>
        </authorList>
    </citation>
    <scope>NUCLEOTIDE SEQUENCE [LARGE SCALE GENOMIC DNA]</scope>
    <source>
        <strain evidence="2 3">G233</strain>
    </source>
</reference>
<keyword evidence="3" id="KW-1185">Reference proteome</keyword>
<dbReference type="PANTHER" id="PTHR13774">
    <property type="entry name" value="PHENAZINE BIOSYNTHESIS PROTEIN"/>
    <property type="match status" value="1"/>
</dbReference>
<dbReference type="InterPro" id="IPR003719">
    <property type="entry name" value="Phenazine_PhzF-like"/>
</dbReference>
<accession>A0A2A9HHU1</accession>
<dbReference type="EMBL" id="PDJQ01000001">
    <property type="protein sequence ID" value="PFG74369.1"/>
    <property type="molecule type" value="Genomic_DNA"/>
</dbReference>
<sequence>MPEYQVKIVDAFTTRRYSGNPCGVITRAEGLTDAQMQAIARELNASETAFVFPSQRATFRVRFFTPLREIPLAGHPTIATMHALVEEGRIDLSGGPVRVTQELNIGLLPVDIGLDDERNVRVVMTQARPEFGRRLDRNVFADALGIRPSDILSDVPVQVVSTGTPQAMVPVRSLEVLRALRPNMQHLSDLEAVGHYFSVHVFCLETFEPGHRAHARHFAASAGIPEDPVTGSATGAMAAYLWKYGLVREPRYTVEQGHIMGRPGLVEVEVDAEGEEPVGIRIAGTAVTVLRGSMTV</sequence>
<dbReference type="AlphaFoldDB" id="A0A2A9HHU1"/>
<keyword evidence="2" id="KW-0413">Isomerase</keyword>
<gene>
    <name evidence="2" type="ORF">A9A59_1591</name>
</gene>
<evidence type="ECO:0000313" key="3">
    <source>
        <dbReference type="Proteomes" id="UP000223071"/>
    </source>
</evidence>
<dbReference type="PIRSF" id="PIRSF016184">
    <property type="entry name" value="PhzC_PhzF"/>
    <property type="match status" value="1"/>
</dbReference>
<name>A0A2A9HHU1_TEPT2</name>